<dbReference type="InterPro" id="IPR032466">
    <property type="entry name" value="Metal_Hydrolase"/>
</dbReference>
<dbReference type="Pfam" id="PF01979">
    <property type="entry name" value="Amidohydro_1"/>
    <property type="match status" value="1"/>
</dbReference>
<dbReference type="InterPro" id="IPR011059">
    <property type="entry name" value="Metal-dep_hydrolase_composite"/>
</dbReference>
<dbReference type="AlphaFoldDB" id="A0A4Y9XZC7"/>
<dbReference type="STRING" id="34475.A0A4Y9XZC7"/>
<dbReference type="SUPFAM" id="SSF51338">
    <property type="entry name" value="Composite domain of metallo-dependent hydrolases"/>
    <property type="match status" value="1"/>
</dbReference>
<dbReference type="Proteomes" id="UP000298390">
    <property type="component" value="Unassembled WGS sequence"/>
</dbReference>
<dbReference type="Gene3D" id="3.20.20.140">
    <property type="entry name" value="Metal-dependent hydrolases"/>
    <property type="match status" value="1"/>
</dbReference>
<sequence length="477" mass="52630">MLVGTYTTAAASQDAPSCISRGVGRYLADENRVISVSPDSGLVLDVSSFSREDRIAWDDPQVVDLRHATVLPGLVDVHVHFFLHTYSETRWDDQVSKESVVERTIRATVHSKRTLMAGYTAVRDLGTEGAGDADIHLRKCMAGPNPIIPGPRYFTANRAIVATGFYAWHHLGPKSTIHLNQEGIEGITGAEVVDGEVECMKAVRRQIGAGADWIKVYAEYRPRTRIRDVSYILPSISIATFNEKELDALITTANRLGVKVAAHSSHWRTRLADKPNLPSGPGFHSIEHGGDITFDDETIAALRENSTDRPSTFWVPTLSIFYTEGNNGQSEVWKMAARNFAKALQYGIDNIACGGDTGPFPHGDNSLEMKLMVRLGAEWRKVLGWCTYGGWKCIRSMRWEGKEGAARLTRVGSLQEDQRLVGDNEVPFGVIRRGFAADIIATTGDLAMSFERAVDKSSITFVMKGGKIYKRDGKELV</sequence>
<evidence type="ECO:0000259" key="1">
    <source>
        <dbReference type="Pfam" id="PF01979"/>
    </source>
</evidence>
<accession>A0A4Y9XZC7</accession>
<dbReference type="InterPro" id="IPR051781">
    <property type="entry name" value="Metallo-dep_Hydrolase"/>
</dbReference>
<comment type="caution">
    <text evidence="2">The sequence shown here is derived from an EMBL/GenBank/DDBJ whole genome shotgun (WGS) entry which is preliminary data.</text>
</comment>
<evidence type="ECO:0000313" key="2">
    <source>
        <dbReference type="EMBL" id="TFY55152.1"/>
    </source>
</evidence>
<dbReference type="InterPro" id="IPR006680">
    <property type="entry name" value="Amidohydro-rel"/>
</dbReference>
<dbReference type="PANTHER" id="PTHR43135:SF3">
    <property type="entry name" value="ALPHA-D-RIBOSE 1-METHYLPHOSPHONATE 5-TRIPHOSPHATE DIPHOSPHATASE"/>
    <property type="match status" value="1"/>
</dbReference>
<feature type="domain" description="Amidohydrolase-related" evidence="1">
    <location>
        <begin position="69"/>
        <end position="264"/>
    </location>
</feature>
<dbReference type="GO" id="GO:0016810">
    <property type="term" value="F:hydrolase activity, acting on carbon-nitrogen (but not peptide) bonds"/>
    <property type="evidence" value="ECO:0007669"/>
    <property type="project" value="InterPro"/>
</dbReference>
<dbReference type="PANTHER" id="PTHR43135">
    <property type="entry name" value="ALPHA-D-RIBOSE 1-METHYLPHOSPHONATE 5-TRIPHOSPHATE DIPHOSPHATASE"/>
    <property type="match status" value="1"/>
</dbReference>
<reference evidence="2 3" key="1">
    <citation type="submission" date="2019-01" db="EMBL/GenBank/DDBJ databases">
        <title>Genome sequencing of the rare red list fungi Fomitopsis rosea.</title>
        <authorList>
            <person name="Buettner E."/>
            <person name="Kellner H."/>
        </authorList>
    </citation>
    <scope>NUCLEOTIDE SEQUENCE [LARGE SCALE GENOMIC DNA]</scope>
    <source>
        <strain evidence="2 3">DSM 105464</strain>
    </source>
</reference>
<protein>
    <recommendedName>
        <fullName evidence="1">Amidohydrolase-related domain-containing protein</fullName>
    </recommendedName>
</protein>
<proteinExistence type="predicted"/>
<dbReference type="EMBL" id="SEKV01000620">
    <property type="protein sequence ID" value="TFY55152.1"/>
    <property type="molecule type" value="Genomic_DNA"/>
</dbReference>
<organism evidence="2 3">
    <name type="scientific">Rhodofomes roseus</name>
    <dbReference type="NCBI Taxonomy" id="34475"/>
    <lineage>
        <taxon>Eukaryota</taxon>
        <taxon>Fungi</taxon>
        <taxon>Dikarya</taxon>
        <taxon>Basidiomycota</taxon>
        <taxon>Agaricomycotina</taxon>
        <taxon>Agaricomycetes</taxon>
        <taxon>Polyporales</taxon>
        <taxon>Rhodofomes</taxon>
    </lineage>
</organism>
<dbReference type="SUPFAM" id="SSF51556">
    <property type="entry name" value="Metallo-dependent hydrolases"/>
    <property type="match status" value="1"/>
</dbReference>
<evidence type="ECO:0000313" key="3">
    <source>
        <dbReference type="Proteomes" id="UP000298390"/>
    </source>
</evidence>
<dbReference type="Gene3D" id="2.30.40.10">
    <property type="entry name" value="Urease, subunit C, domain 1"/>
    <property type="match status" value="1"/>
</dbReference>
<name>A0A4Y9XZC7_9APHY</name>
<gene>
    <name evidence="2" type="ORF">EVJ58_g8426</name>
</gene>